<sequence>MLISMLQMIVMIRRILVDSLYQGYLDHIQHQFHHNQAKQLNLTQAIMADQANEIILKPEILQNSQQQVIPMTLQNDCLNLQSVPTINNNDQLRSSASFINSNTYLNIQQFSNSFSNSNNQTGKKDNYKQHQKKSSINSHGKGVNSSYRTSLHDFESIIKQARNNQNYYQNPQFEQSLRTSNSNFKLQLSSSKKDSRSRQKQSHKLNTHFSGSSTFNLSKSLTKNLCSTSKQNSSAKKSNIYERSILSQSLSSQTGVNISELIKSANQGLKSILNKENDNDKYFENLNDLFSNQINDKIQDMIKARDEIYIKVQNQNKTLANHKANLQSQQGSQVMLLKEIVLNQDINHMLAQTEIDLKNQISDINYKINSKGQEYEQYICSLEYDHINQMTQYQKLNYAFGNQRQQEKEVIEDQQDLISQQKKKMELEDL</sequence>
<feature type="region of interest" description="Disordered" evidence="1">
    <location>
        <begin position="184"/>
        <end position="210"/>
    </location>
</feature>
<evidence type="ECO:0000313" key="2">
    <source>
        <dbReference type="EMBL" id="CDW90836.1"/>
    </source>
</evidence>
<dbReference type="AlphaFoldDB" id="A0A078B9E1"/>
<protein>
    <submittedName>
        <fullName evidence="2">Uncharacterized protein</fullName>
    </submittedName>
</protein>
<gene>
    <name evidence="2" type="primary">Contig6139.g6568</name>
    <name evidence="2" type="ORF">STYLEM_19983</name>
</gene>
<dbReference type="EMBL" id="CCKQ01018839">
    <property type="protein sequence ID" value="CDW90836.1"/>
    <property type="molecule type" value="Genomic_DNA"/>
</dbReference>
<evidence type="ECO:0000313" key="3">
    <source>
        <dbReference type="Proteomes" id="UP000039865"/>
    </source>
</evidence>
<organism evidence="2 3">
    <name type="scientific">Stylonychia lemnae</name>
    <name type="common">Ciliate</name>
    <dbReference type="NCBI Taxonomy" id="5949"/>
    <lineage>
        <taxon>Eukaryota</taxon>
        <taxon>Sar</taxon>
        <taxon>Alveolata</taxon>
        <taxon>Ciliophora</taxon>
        <taxon>Intramacronucleata</taxon>
        <taxon>Spirotrichea</taxon>
        <taxon>Stichotrichia</taxon>
        <taxon>Sporadotrichida</taxon>
        <taxon>Oxytrichidae</taxon>
        <taxon>Stylonychinae</taxon>
        <taxon>Stylonychia</taxon>
    </lineage>
</organism>
<evidence type="ECO:0000256" key="1">
    <source>
        <dbReference type="SAM" id="MobiDB-lite"/>
    </source>
</evidence>
<reference evidence="2 3" key="1">
    <citation type="submission" date="2014-06" db="EMBL/GenBank/DDBJ databases">
        <authorList>
            <person name="Swart Estienne"/>
        </authorList>
    </citation>
    <scope>NUCLEOTIDE SEQUENCE [LARGE SCALE GENOMIC DNA]</scope>
    <source>
        <strain evidence="2 3">130c</strain>
    </source>
</reference>
<dbReference type="InParanoid" id="A0A078B9E1"/>
<name>A0A078B9E1_STYLE</name>
<dbReference type="Proteomes" id="UP000039865">
    <property type="component" value="Unassembled WGS sequence"/>
</dbReference>
<proteinExistence type="predicted"/>
<feature type="compositionally biased region" description="Polar residues" evidence="1">
    <location>
        <begin position="134"/>
        <end position="145"/>
    </location>
</feature>
<accession>A0A078B9E1</accession>
<feature type="region of interest" description="Disordered" evidence="1">
    <location>
        <begin position="115"/>
        <end position="145"/>
    </location>
</feature>
<keyword evidence="3" id="KW-1185">Reference proteome</keyword>